<proteinExistence type="predicted"/>
<keyword evidence="2" id="KW-1185">Reference proteome</keyword>
<gene>
    <name evidence="1" type="ORF">NPX13_g8106</name>
</gene>
<accession>A0A9W8N9A5</accession>
<organism evidence="1 2">
    <name type="scientific">Xylaria arbuscula</name>
    <dbReference type="NCBI Taxonomy" id="114810"/>
    <lineage>
        <taxon>Eukaryota</taxon>
        <taxon>Fungi</taxon>
        <taxon>Dikarya</taxon>
        <taxon>Ascomycota</taxon>
        <taxon>Pezizomycotina</taxon>
        <taxon>Sordariomycetes</taxon>
        <taxon>Xylariomycetidae</taxon>
        <taxon>Xylariales</taxon>
        <taxon>Xylariaceae</taxon>
        <taxon>Xylaria</taxon>
    </lineage>
</organism>
<protein>
    <submittedName>
        <fullName evidence="1">Uncharacterized protein</fullName>
    </submittedName>
</protein>
<comment type="caution">
    <text evidence="1">The sequence shown here is derived from an EMBL/GenBank/DDBJ whole genome shotgun (WGS) entry which is preliminary data.</text>
</comment>
<evidence type="ECO:0000313" key="1">
    <source>
        <dbReference type="EMBL" id="KAJ3563694.1"/>
    </source>
</evidence>
<sequence>MTSYILTIPSVDLYTVNKCPICSQDFHGAFKFLYNHHCKNEQVQAIRNSLEVEIEKMMGQLTRQDTVRTYTRKRRRALRTGDAVNGCRGELHNVPTAPFDPLNTSQLQSEHSFSVQEESLPTQIRTESTTIPVVQMQSEYHGTEPVNDSQGVLLPINSGLTDAAKGRFASESLTSVSDLDPSFPALAEIDSLSENSRLPQIPFEFSFRRAAAPSYVPLWNQLYTGHHGTMENTQGGF</sequence>
<dbReference type="EMBL" id="JANPWZ010001720">
    <property type="protein sequence ID" value="KAJ3563694.1"/>
    <property type="molecule type" value="Genomic_DNA"/>
</dbReference>
<dbReference type="AlphaFoldDB" id="A0A9W8N9A5"/>
<evidence type="ECO:0000313" key="2">
    <source>
        <dbReference type="Proteomes" id="UP001148614"/>
    </source>
</evidence>
<reference evidence="1" key="1">
    <citation type="submission" date="2022-07" db="EMBL/GenBank/DDBJ databases">
        <title>Genome Sequence of Xylaria arbuscula.</title>
        <authorList>
            <person name="Buettner E."/>
        </authorList>
    </citation>
    <scope>NUCLEOTIDE SEQUENCE</scope>
    <source>
        <strain evidence="1">VT107</strain>
    </source>
</reference>
<name>A0A9W8N9A5_9PEZI</name>
<dbReference type="Proteomes" id="UP001148614">
    <property type="component" value="Unassembled WGS sequence"/>
</dbReference>